<sequence>MDETRFEQFSVDPQYCSLLVQCMCLSDAQIPYENITMFSIQQYQYIAI</sequence>
<organism evidence="1 2">
    <name type="scientific">Sulfuriferula multivorans</name>
    <dbReference type="NCBI Taxonomy" id="1559896"/>
    <lineage>
        <taxon>Bacteria</taxon>
        <taxon>Pseudomonadati</taxon>
        <taxon>Pseudomonadota</taxon>
        <taxon>Betaproteobacteria</taxon>
        <taxon>Nitrosomonadales</taxon>
        <taxon>Sulfuricellaceae</taxon>
        <taxon>Sulfuriferula</taxon>
    </lineage>
</organism>
<name>A0A401JYL3_9PROT</name>
<dbReference type="Proteomes" id="UP000286806">
    <property type="component" value="Unassembled WGS sequence"/>
</dbReference>
<proteinExistence type="predicted"/>
<reference evidence="1 2" key="1">
    <citation type="journal article" date="2019" name="Front. Microbiol.">
        <title>Genomes of Neutrophilic Sulfur-Oxidizing Chemolithoautotrophs Representing 9 Proteobacterial Species From 8 Genera.</title>
        <authorList>
            <person name="Watanabe T."/>
            <person name="Kojima H."/>
            <person name="Umezawa K."/>
            <person name="Hori C."/>
            <person name="Takasuka T.E."/>
            <person name="Kato Y."/>
            <person name="Fukui M."/>
        </authorList>
    </citation>
    <scope>NUCLEOTIDE SEQUENCE [LARGE SCALE GENOMIC DNA]</scope>
    <source>
        <strain evidence="1 2">TTN</strain>
    </source>
</reference>
<dbReference type="AlphaFoldDB" id="A0A401JYL3"/>
<accession>A0A401JYL3</accession>
<dbReference type="EMBL" id="BGOW01000030">
    <property type="protein sequence ID" value="GCB01972.1"/>
    <property type="molecule type" value="Genomic_DNA"/>
</dbReference>
<keyword evidence="2" id="KW-1185">Reference proteome</keyword>
<comment type="caution">
    <text evidence="1">The sequence shown here is derived from an EMBL/GenBank/DDBJ whole genome shotgun (WGS) entry which is preliminary data.</text>
</comment>
<evidence type="ECO:0000313" key="1">
    <source>
        <dbReference type="EMBL" id="GCB01972.1"/>
    </source>
</evidence>
<evidence type="ECO:0000313" key="2">
    <source>
        <dbReference type="Proteomes" id="UP000286806"/>
    </source>
</evidence>
<protein>
    <submittedName>
        <fullName evidence="1">Uncharacterized protein</fullName>
    </submittedName>
</protein>
<gene>
    <name evidence="1" type="ORF">SFMTTN_2787</name>
</gene>